<reference evidence="2" key="1">
    <citation type="submission" date="2021-12" db="EMBL/GenBank/DDBJ databases">
        <authorList>
            <person name="King R."/>
        </authorList>
    </citation>
    <scope>NUCLEOTIDE SEQUENCE</scope>
</reference>
<comment type="caution">
    <text evidence="2">The sequence shown here is derived from an EMBL/GenBank/DDBJ whole genome shotgun (WGS) entry which is preliminary data.</text>
</comment>
<evidence type="ECO:0000256" key="1">
    <source>
        <dbReference type="SAM" id="MobiDB-lite"/>
    </source>
</evidence>
<dbReference type="AlphaFoldDB" id="A0AAI8UPJ9"/>
<gene>
    <name evidence="2" type="ORF">BEMITA_LOCUS96</name>
</gene>
<evidence type="ECO:0000313" key="2">
    <source>
        <dbReference type="EMBL" id="CAH0746948.1"/>
    </source>
</evidence>
<dbReference type="EMBL" id="CAKKNF020000011">
    <property type="protein sequence ID" value="CAH0746948.1"/>
    <property type="molecule type" value="Genomic_DNA"/>
</dbReference>
<accession>A0AAI8UPJ9</accession>
<proteinExistence type="predicted"/>
<sequence length="405" mass="45170">MTFFSTCETAVKLKGSVRVIDGGFMVHKIVWHRQEIFSQILDKHVEYVQKNYSPNTSGVFDGYPEDSAAKSTKTAERCRRAKSLLSPEIIFEENLLATVTLSKFRANEKNKSRLIALLRESAFLLCNFLLTSEKVKCHEASHGKKAPSSASSSSLKDNAAEVSADPSQSNLTSSPVDQTTTISSSPCPDVNKTHNPPPLHKPPGNLSFAQAVSTSSSSSSNTNNLTKEHAIIIPVIDQLTLLDYLRAVGEFVPPKEIIYASRISNGRMCMYLSEIKWVDTVVAQNNIITKQGPLRVRRMINPTMRLTLSNANPLIRHSKIIDALTEFVIPCSQLQHVTAGVRDHDFSHVLSFRRQIFVQFEEGRPKLPDSILLQHGEEEVRIFINIDDPRHPSNTLQPSKNPILM</sequence>
<evidence type="ECO:0000313" key="3">
    <source>
        <dbReference type="Proteomes" id="UP001152759"/>
    </source>
</evidence>
<dbReference type="Proteomes" id="UP001152759">
    <property type="component" value="Unassembled WGS sequence"/>
</dbReference>
<keyword evidence="3" id="KW-1185">Reference proteome</keyword>
<organism evidence="2 3">
    <name type="scientific">Bemisia tabaci</name>
    <name type="common">Sweetpotato whitefly</name>
    <name type="synonym">Aleurodes tabaci</name>
    <dbReference type="NCBI Taxonomy" id="7038"/>
    <lineage>
        <taxon>Eukaryota</taxon>
        <taxon>Metazoa</taxon>
        <taxon>Ecdysozoa</taxon>
        <taxon>Arthropoda</taxon>
        <taxon>Hexapoda</taxon>
        <taxon>Insecta</taxon>
        <taxon>Pterygota</taxon>
        <taxon>Neoptera</taxon>
        <taxon>Paraneoptera</taxon>
        <taxon>Hemiptera</taxon>
        <taxon>Sternorrhyncha</taxon>
        <taxon>Aleyrodoidea</taxon>
        <taxon>Aleyrodidae</taxon>
        <taxon>Aleyrodinae</taxon>
        <taxon>Bemisia</taxon>
    </lineage>
</organism>
<feature type="region of interest" description="Disordered" evidence="1">
    <location>
        <begin position="142"/>
        <end position="223"/>
    </location>
</feature>
<name>A0AAI8UPJ9_BEMTA</name>
<feature type="compositionally biased region" description="Low complexity" evidence="1">
    <location>
        <begin position="146"/>
        <end position="157"/>
    </location>
</feature>
<feature type="compositionally biased region" description="Polar residues" evidence="1">
    <location>
        <begin position="165"/>
        <end position="186"/>
    </location>
</feature>
<feature type="compositionally biased region" description="Low complexity" evidence="1">
    <location>
        <begin position="213"/>
        <end position="223"/>
    </location>
</feature>
<protein>
    <submittedName>
        <fullName evidence="2">Uncharacterized protein</fullName>
    </submittedName>
</protein>